<evidence type="ECO:0000313" key="7">
    <source>
        <dbReference type="Proteomes" id="UP000543030"/>
    </source>
</evidence>
<dbReference type="SUPFAM" id="SSF53850">
    <property type="entry name" value="Periplasmic binding protein-like II"/>
    <property type="match status" value="1"/>
</dbReference>
<organism evidence="6 7">
    <name type="scientific">Silvimonas terrae</name>
    <dbReference type="NCBI Taxonomy" id="300266"/>
    <lineage>
        <taxon>Bacteria</taxon>
        <taxon>Pseudomonadati</taxon>
        <taxon>Pseudomonadota</taxon>
        <taxon>Betaproteobacteria</taxon>
        <taxon>Neisseriales</taxon>
        <taxon>Chitinibacteraceae</taxon>
        <taxon>Silvimonas</taxon>
    </lineage>
</organism>
<dbReference type="InterPro" id="IPR000847">
    <property type="entry name" value="LysR_HTH_N"/>
</dbReference>
<comment type="caution">
    <text evidence="6">The sequence shown here is derived from an EMBL/GenBank/DDBJ whole genome shotgun (WGS) entry which is preliminary data.</text>
</comment>
<keyword evidence="2" id="KW-0805">Transcription regulation</keyword>
<dbReference type="SUPFAM" id="SSF46785">
    <property type="entry name" value="Winged helix' DNA-binding domain"/>
    <property type="match status" value="1"/>
</dbReference>
<proteinExistence type="inferred from homology"/>
<dbReference type="InterPro" id="IPR036390">
    <property type="entry name" value="WH_DNA-bd_sf"/>
</dbReference>
<dbReference type="Proteomes" id="UP000543030">
    <property type="component" value="Unassembled WGS sequence"/>
</dbReference>
<dbReference type="InterPro" id="IPR058163">
    <property type="entry name" value="LysR-type_TF_proteobact-type"/>
</dbReference>
<evidence type="ECO:0000256" key="2">
    <source>
        <dbReference type="ARBA" id="ARBA00023015"/>
    </source>
</evidence>
<dbReference type="GO" id="GO:0006351">
    <property type="term" value="P:DNA-templated transcription"/>
    <property type="evidence" value="ECO:0007669"/>
    <property type="project" value="TreeGrafter"/>
</dbReference>
<dbReference type="Pfam" id="PF00126">
    <property type="entry name" value="HTH_1"/>
    <property type="match status" value="1"/>
</dbReference>
<dbReference type="PANTHER" id="PTHR30537">
    <property type="entry name" value="HTH-TYPE TRANSCRIPTIONAL REGULATOR"/>
    <property type="match status" value="1"/>
</dbReference>
<gene>
    <name evidence="6" type="ORF">HNQ50_001716</name>
</gene>
<evidence type="ECO:0000256" key="4">
    <source>
        <dbReference type="ARBA" id="ARBA00023163"/>
    </source>
</evidence>
<dbReference type="CDD" id="cd08422">
    <property type="entry name" value="PBP2_CrgA_like"/>
    <property type="match status" value="1"/>
</dbReference>
<dbReference type="EMBL" id="JACHHN010000003">
    <property type="protein sequence ID" value="MBB5190993.1"/>
    <property type="molecule type" value="Genomic_DNA"/>
</dbReference>
<keyword evidence="3 6" id="KW-0238">DNA-binding</keyword>
<dbReference type="RefSeq" id="WP_184099517.1">
    <property type="nucleotide sequence ID" value="NZ_JACHHN010000003.1"/>
</dbReference>
<dbReference type="Gene3D" id="3.40.190.290">
    <property type="match status" value="1"/>
</dbReference>
<dbReference type="Pfam" id="PF03466">
    <property type="entry name" value="LysR_substrate"/>
    <property type="match status" value="1"/>
</dbReference>
<keyword evidence="7" id="KW-1185">Reference proteome</keyword>
<comment type="similarity">
    <text evidence="1">Belongs to the LysR transcriptional regulatory family.</text>
</comment>
<keyword evidence="4" id="KW-0804">Transcription</keyword>
<evidence type="ECO:0000256" key="3">
    <source>
        <dbReference type="ARBA" id="ARBA00023125"/>
    </source>
</evidence>
<protein>
    <submittedName>
        <fullName evidence="6">DNA-binding transcriptional LysR family regulator</fullName>
    </submittedName>
</protein>
<dbReference type="PROSITE" id="PS50931">
    <property type="entry name" value="HTH_LYSR"/>
    <property type="match status" value="1"/>
</dbReference>
<feature type="domain" description="HTH lysR-type" evidence="5">
    <location>
        <begin position="1"/>
        <end position="58"/>
    </location>
</feature>
<dbReference type="PANTHER" id="PTHR30537:SF68">
    <property type="entry name" value="TRANSCRIPTIONAL REGULATOR-RELATED"/>
    <property type="match status" value="1"/>
</dbReference>
<dbReference type="GO" id="GO:0043565">
    <property type="term" value="F:sequence-specific DNA binding"/>
    <property type="evidence" value="ECO:0007669"/>
    <property type="project" value="TreeGrafter"/>
</dbReference>
<sequence length="289" mass="30757">MDLDALRDFNLIATHGGLGKASRASGRPKATLSRRVMELEASLGVRLLERGSRSLRLTEAGASLFGRTAGLLHDIAEAGREISSGQAEPTGVLRISVPLLFSQVAMGRIAAGYVRLYPAVRLEVVAEDRMVDLVEEGFDIAIRTNPAADSALVGRCFLRDQMHVIAPVDQLCPNDGAAVPAVVSGTAATATPWSLQTDAGLRTLQPEPVLRLSSLIMVRDAVRAGAGAAMLPESLVADDLAAGRLVSWGQTTNHPVEVWVLHASRRLASSKVTSFVQYLCGMFPDGLLR</sequence>
<evidence type="ECO:0000256" key="1">
    <source>
        <dbReference type="ARBA" id="ARBA00009437"/>
    </source>
</evidence>
<accession>A0A840RF85</accession>
<dbReference type="AlphaFoldDB" id="A0A840RF85"/>
<dbReference type="InterPro" id="IPR005119">
    <property type="entry name" value="LysR_subst-bd"/>
</dbReference>
<dbReference type="GO" id="GO:0003700">
    <property type="term" value="F:DNA-binding transcription factor activity"/>
    <property type="evidence" value="ECO:0007669"/>
    <property type="project" value="InterPro"/>
</dbReference>
<reference evidence="6 7" key="1">
    <citation type="submission" date="2020-08" db="EMBL/GenBank/DDBJ databases">
        <title>Genomic Encyclopedia of Type Strains, Phase IV (KMG-IV): sequencing the most valuable type-strain genomes for metagenomic binning, comparative biology and taxonomic classification.</title>
        <authorList>
            <person name="Goeker M."/>
        </authorList>
    </citation>
    <scope>NUCLEOTIDE SEQUENCE [LARGE SCALE GENOMIC DNA]</scope>
    <source>
        <strain evidence="6 7">DSM 18233</strain>
    </source>
</reference>
<dbReference type="InterPro" id="IPR036388">
    <property type="entry name" value="WH-like_DNA-bd_sf"/>
</dbReference>
<name>A0A840RF85_9NEIS</name>
<evidence type="ECO:0000259" key="5">
    <source>
        <dbReference type="PROSITE" id="PS50931"/>
    </source>
</evidence>
<dbReference type="Gene3D" id="1.10.10.10">
    <property type="entry name" value="Winged helix-like DNA-binding domain superfamily/Winged helix DNA-binding domain"/>
    <property type="match status" value="1"/>
</dbReference>
<evidence type="ECO:0000313" key="6">
    <source>
        <dbReference type="EMBL" id="MBB5190993.1"/>
    </source>
</evidence>